<evidence type="ECO:0000313" key="2">
    <source>
        <dbReference type="Proteomes" id="UP000001861"/>
    </source>
</evidence>
<proteinExistence type="predicted"/>
<dbReference type="HOGENOM" id="CLU_017505_0_0_1"/>
<dbReference type="EMBL" id="AACS02000009">
    <property type="protein sequence ID" value="EAU89810.2"/>
    <property type="molecule type" value="Genomic_DNA"/>
</dbReference>
<dbReference type="PANTHER" id="PTHR34305">
    <property type="entry name" value="EXPRESSED PROTEIN"/>
    <property type="match status" value="1"/>
</dbReference>
<dbReference type="eggNOG" id="ENOG502SB5B">
    <property type="taxonomic scope" value="Eukaryota"/>
</dbReference>
<organism evidence="1 2">
    <name type="scientific">Coprinopsis cinerea (strain Okayama-7 / 130 / ATCC MYA-4618 / FGSC 9003)</name>
    <name type="common">Inky cap fungus</name>
    <name type="synonym">Hormographiella aspergillata</name>
    <dbReference type="NCBI Taxonomy" id="240176"/>
    <lineage>
        <taxon>Eukaryota</taxon>
        <taxon>Fungi</taxon>
        <taxon>Dikarya</taxon>
        <taxon>Basidiomycota</taxon>
        <taxon>Agaricomycotina</taxon>
        <taxon>Agaricomycetes</taxon>
        <taxon>Agaricomycetidae</taxon>
        <taxon>Agaricales</taxon>
        <taxon>Agaricineae</taxon>
        <taxon>Psathyrellaceae</taxon>
        <taxon>Coprinopsis</taxon>
    </lineage>
</organism>
<dbReference type="PANTHER" id="PTHR34305:SF1">
    <property type="entry name" value="SWIM-TYPE DOMAIN-CONTAINING PROTEIN"/>
    <property type="match status" value="1"/>
</dbReference>
<comment type="caution">
    <text evidence="1">The sequence shown here is derived from an EMBL/GenBank/DDBJ whole genome shotgun (WGS) entry which is preliminary data.</text>
</comment>
<name>A8NB32_COPC7</name>
<dbReference type="Proteomes" id="UP000001861">
    <property type="component" value="Unassembled WGS sequence"/>
</dbReference>
<dbReference type="InParanoid" id="A8NB32"/>
<evidence type="ECO:0000313" key="1">
    <source>
        <dbReference type="EMBL" id="EAU89810.2"/>
    </source>
</evidence>
<dbReference type="AlphaFoldDB" id="A8NB32"/>
<keyword evidence="2" id="KW-1185">Reference proteome</keyword>
<gene>
    <name evidence="1" type="ORF">CC1G_09392</name>
</gene>
<dbReference type="KEGG" id="cci:CC1G_09392"/>
<protein>
    <recommendedName>
        <fullName evidence="3">HMG domain-containing protein</fullName>
    </recommendedName>
</protein>
<reference evidence="1 2" key="1">
    <citation type="journal article" date="2010" name="Proc. Natl. Acad. Sci. U.S.A.">
        <title>Insights into evolution of multicellular fungi from the assembled chromosomes of the mushroom Coprinopsis cinerea (Coprinus cinereus).</title>
        <authorList>
            <person name="Stajich J.E."/>
            <person name="Wilke S.K."/>
            <person name="Ahren D."/>
            <person name="Au C.H."/>
            <person name="Birren B.W."/>
            <person name="Borodovsky M."/>
            <person name="Burns C."/>
            <person name="Canback B."/>
            <person name="Casselton L.A."/>
            <person name="Cheng C.K."/>
            <person name="Deng J."/>
            <person name="Dietrich F.S."/>
            <person name="Fargo D.C."/>
            <person name="Farman M.L."/>
            <person name="Gathman A.C."/>
            <person name="Goldberg J."/>
            <person name="Guigo R."/>
            <person name="Hoegger P.J."/>
            <person name="Hooker J.B."/>
            <person name="Huggins A."/>
            <person name="James T.Y."/>
            <person name="Kamada T."/>
            <person name="Kilaru S."/>
            <person name="Kodira C."/>
            <person name="Kues U."/>
            <person name="Kupfer D."/>
            <person name="Kwan H.S."/>
            <person name="Lomsadze A."/>
            <person name="Li W."/>
            <person name="Lilly W.W."/>
            <person name="Ma L.J."/>
            <person name="Mackey A.J."/>
            <person name="Manning G."/>
            <person name="Martin F."/>
            <person name="Muraguchi H."/>
            <person name="Natvig D.O."/>
            <person name="Palmerini H."/>
            <person name="Ramesh M.A."/>
            <person name="Rehmeyer C.J."/>
            <person name="Roe B.A."/>
            <person name="Shenoy N."/>
            <person name="Stanke M."/>
            <person name="Ter-Hovhannisyan V."/>
            <person name="Tunlid A."/>
            <person name="Velagapudi R."/>
            <person name="Vision T.J."/>
            <person name="Zeng Q."/>
            <person name="Zolan M.E."/>
            <person name="Pukkila P.J."/>
        </authorList>
    </citation>
    <scope>NUCLEOTIDE SEQUENCE [LARGE SCALE GENOMIC DNA]</scope>
    <source>
        <strain evidence="2">Okayama-7 / 130 / ATCC MYA-4618 / FGSC 9003</strain>
    </source>
</reference>
<dbReference type="OrthoDB" id="5598737at2759"/>
<accession>A8NB32</accession>
<dbReference type="OMA" id="DEWNTCH"/>
<dbReference type="GeneID" id="6008516"/>
<evidence type="ECO:0008006" key="3">
    <source>
        <dbReference type="Google" id="ProtNLM"/>
    </source>
</evidence>
<dbReference type="VEuPathDB" id="FungiDB:CC1G_09392"/>
<sequence>MSHRYGRTGQVFMGEDLFRSVWFAYVALQDFGQDMVCSKCGDYPETVIWDGITLAFGRKHIRDTLRPPTAFSESALTRRNVKYHPRQQLIEDANLRKQMRLVLDPPALDSINLDGDSVPTSAPCSPSKGGGDISRDLFLVSEHLERIESVLHGLEELCPALRCLFESQYGPSVYAARIKAGSVYKKFFLQVAAEESVLQLVTNTSLQHLKSFIENPTRSRITEVLSIPGVYKLLEVHEDIDKLMPILEWIQARAAQVLTELKVERPLPAIQEGFDNRPPDDWKKTGCLYNMPQIRHRPQYPRLRNDQQKDKSSKRGDQCGKYYSQYGEQRLTGGIMVAWCTHSICYGFHCIAETEGRDDVFSAMITRWPVAPKRVVYDFACSLGPYCMLREPEFFQNTFFAIDHFHSSGHTKCSPAAFLSEYANVDPRLVGINSSAAECGNSSLKRIRKSVSYMSQQRAIIYTRVFLSVWNRIRKRRAAGIR</sequence>
<dbReference type="RefSeq" id="XP_001832034.2">
    <property type="nucleotide sequence ID" value="XM_001831982.2"/>
</dbReference>